<dbReference type="InterPro" id="IPR029068">
    <property type="entry name" value="Glyas_Bleomycin-R_OHBP_Dase"/>
</dbReference>
<dbReference type="Gene3D" id="3.10.180.10">
    <property type="entry name" value="2,3-Dihydroxybiphenyl 1,2-Dioxygenase, domain 1"/>
    <property type="match status" value="1"/>
</dbReference>
<comment type="caution">
    <text evidence="1">The sequence shown here is derived from an EMBL/GenBank/DDBJ whole genome shotgun (WGS) entry which is preliminary data.</text>
</comment>
<dbReference type="SUPFAM" id="SSF54593">
    <property type="entry name" value="Glyoxalase/Bleomycin resistance protein/Dihydroxybiphenyl dioxygenase"/>
    <property type="match status" value="1"/>
</dbReference>
<protein>
    <submittedName>
        <fullName evidence="1">Catechol 2,3-dioxygenase-like lactoylglutathione lyase family enzyme</fullName>
    </submittedName>
</protein>
<keyword evidence="1" id="KW-0456">Lyase</keyword>
<dbReference type="Proteomes" id="UP000522313">
    <property type="component" value="Unassembled WGS sequence"/>
</dbReference>
<evidence type="ECO:0000313" key="1">
    <source>
        <dbReference type="EMBL" id="MBB6505226.1"/>
    </source>
</evidence>
<dbReference type="EMBL" id="JACHBT010000011">
    <property type="protein sequence ID" value="MBB6505226.1"/>
    <property type="molecule type" value="Genomic_DNA"/>
</dbReference>
<evidence type="ECO:0000313" key="2">
    <source>
        <dbReference type="Proteomes" id="UP000522313"/>
    </source>
</evidence>
<sequence length="127" mass="14199">MYLHHVGYVVRDIEAYARSLPGLEQVRVVDDPLQHARLALYGIGGSSSPYVELIQPLIPEAFTWQHLERAGEGLHHICYGGLDEAGVLALIRERRMLKVRGPIPAVLFGRDVIFAVTQKKAIVEFVL</sequence>
<dbReference type="RefSeq" id="WP_184505911.1">
    <property type="nucleotide sequence ID" value="NZ_JACHBT010000011.1"/>
</dbReference>
<accession>A0A7X0JET7</accession>
<name>A0A7X0JET7_9SPHN</name>
<dbReference type="GO" id="GO:0016829">
    <property type="term" value="F:lyase activity"/>
    <property type="evidence" value="ECO:0007669"/>
    <property type="project" value="UniProtKB-KW"/>
</dbReference>
<keyword evidence="1" id="KW-0223">Dioxygenase</keyword>
<reference evidence="1 2" key="2">
    <citation type="submission" date="2020-08" db="EMBL/GenBank/DDBJ databases">
        <authorList>
            <person name="Partida-Martinez L."/>
            <person name="Huntemann M."/>
            <person name="Clum A."/>
            <person name="Wang J."/>
            <person name="Palaniappan K."/>
            <person name="Ritter S."/>
            <person name="Chen I.-M."/>
            <person name="Stamatis D."/>
            <person name="Reddy T."/>
            <person name="O'Malley R."/>
            <person name="Daum C."/>
            <person name="Shapiro N."/>
            <person name="Ivanova N."/>
            <person name="Kyrpides N."/>
            <person name="Woyke T."/>
        </authorList>
    </citation>
    <scope>NUCLEOTIDE SEQUENCE [LARGE SCALE GENOMIC DNA]</scope>
    <source>
        <strain evidence="1 2">AS3.13</strain>
    </source>
</reference>
<reference evidence="1 2" key="1">
    <citation type="submission" date="2020-08" db="EMBL/GenBank/DDBJ databases">
        <title>The Agave Microbiome: Exploring the role of microbial communities in plant adaptations to desert environments.</title>
        <authorList>
            <person name="Partida-Martinez L.P."/>
        </authorList>
    </citation>
    <scope>NUCLEOTIDE SEQUENCE [LARGE SCALE GENOMIC DNA]</scope>
    <source>
        <strain evidence="1 2">AS3.13</strain>
    </source>
</reference>
<gene>
    <name evidence="1" type="ORF">F4693_002214</name>
</gene>
<dbReference type="Pfam" id="PF13669">
    <property type="entry name" value="Glyoxalase_4"/>
    <property type="match status" value="1"/>
</dbReference>
<keyword evidence="1" id="KW-0560">Oxidoreductase</keyword>
<proteinExistence type="predicted"/>
<organism evidence="1 2">
    <name type="scientific">Sphingomonas endophytica</name>
    <dbReference type="NCBI Taxonomy" id="869719"/>
    <lineage>
        <taxon>Bacteria</taxon>
        <taxon>Pseudomonadati</taxon>
        <taxon>Pseudomonadota</taxon>
        <taxon>Alphaproteobacteria</taxon>
        <taxon>Sphingomonadales</taxon>
        <taxon>Sphingomonadaceae</taxon>
        <taxon>Sphingomonas</taxon>
    </lineage>
</organism>
<dbReference type="GO" id="GO:0051213">
    <property type="term" value="F:dioxygenase activity"/>
    <property type="evidence" value="ECO:0007669"/>
    <property type="project" value="UniProtKB-KW"/>
</dbReference>
<dbReference type="AlphaFoldDB" id="A0A7X0JET7"/>